<sequence length="297" mass="32105">MDPLGSSTFVVLFLRAVLLDLFPNAEKIEEFLNAAGIEDCGGGRKPMVVHYLYSMVDDLLRDTSAGGLDDVVADANENIRAADVIFKDGDTLSLESLVAGLYHGLNQYMADNKSLTDKISWPRTFGVPRCQKLGRRGLLAAIDYFLARAKEDPALCRALLAYLDNWFSDPSSRHCVIAVRARARACLNYLLGAADDTTQDADVSSQIGAVLLGAADVATQDVDFFTQNGALLPADAGDDIFQQVDKPWSPFDVARDLVRNGDAPLVLDCLGPVAMEMAEGEDAVDAAHDLEMQAAFL</sequence>
<protein>
    <submittedName>
        <fullName evidence="2">Uncharacterized protein</fullName>
    </submittedName>
</protein>
<keyword evidence="1" id="KW-0732">Signal</keyword>
<evidence type="ECO:0000313" key="3">
    <source>
        <dbReference type="Proteomes" id="UP000054558"/>
    </source>
</evidence>
<reference evidence="2 3" key="1">
    <citation type="journal article" date="2014" name="Nat. Commun.">
        <title>Klebsormidium flaccidum genome reveals primary factors for plant terrestrial adaptation.</title>
        <authorList>
            <person name="Hori K."/>
            <person name="Maruyama F."/>
            <person name="Fujisawa T."/>
            <person name="Togashi T."/>
            <person name="Yamamoto N."/>
            <person name="Seo M."/>
            <person name="Sato S."/>
            <person name="Yamada T."/>
            <person name="Mori H."/>
            <person name="Tajima N."/>
            <person name="Moriyama T."/>
            <person name="Ikeuchi M."/>
            <person name="Watanabe M."/>
            <person name="Wada H."/>
            <person name="Kobayashi K."/>
            <person name="Saito M."/>
            <person name="Masuda T."/>
            <person name="Sasaki-Sekimoto Y."/>
            <person name="Mashiguchi K."/>
            <person name="Awai K."/>
            <person name="Shimojima M."/>
            <person name="Masuda S."/>
            <person name="Iwai M."/>
            <person name="Nobusawa T."/>
            <person name="Narise T."/>
            <person name="Kondo S."/>
            <person name="Saito H."/>
            <person name="Sato R."/>
            <person name="Murakawa M."/>
            <person name="Ihara Y."/>
            <person name="Oshima-Yamada Y."/>
            <person name="Ohtaka K."/>
            <person name="Satoh M."/>
            <person name="Sonobe K."/>
            <person name="Ishii M."/>
            <person name="Ohtani R."/>
            <person name="Kanamori-Sato M."/>
            <person name="Honoki R."/>
            <person name="Miyazaki D."/>
            <person name="Mochizuki H."/>
            <person name="Umetsu J."/>
            <person name="Higashi K."/>
            <person name="Shibata D."/>
            <person name="Kamiya Y."/>
            <person name="Sato N."/>
            <person name="Nakamura Y."/>
            <person name="Tabata S."/>
            <person name="Ida S."/>
            <person name="Kurokawa K."/>
            <person name="Ohta H."/>
        </authorList>
    </citation>
    <scope>NUCLEOTIDE SEQUENCE [LARGE SCALE GENOMIC DNA]</scope>
    <source>
        <strain evidence="2 3">NIES-2285</strain>
    </source>
</reference>
<evidence type="ECO:0000313" key="2">
    <source>
        <dbReference type="EMBL" id="GAQ92632.1"/>
    </source>
</evidence>
<proteinExistence type="predicted"/>
<organism evidence="2 3">
    <name type="scientific">Klebsormidium nitens</name>
    <name type="common">Green alga</name>
    <name type="synonym">Ulothrix nitens</name>
    <dbReference type="NCBI Taxonomy" id="105231"/>
    <lineage>
        <taxon>Eukaryota</taxon>
        <taxon>Viridiplantae</taxon>
        <taxon>Streptophyta</taxon>
        <taxon>Klebsormidiophyceae</taxon>
        <taxon>Klebsormidiales</taxon>
        <taxon>Klebsormidiaceae</taxon>
        <taxon>Klebsormidium</taxon>
    </lineage>
</organism>
<feature type="chain" id="PRO_5012033396" evidence="1">
    <location>
        <begin position="28"/>
        <end position="297"/>
    </location>
</feature>
<keyword evidence="3" id="KW-1185">Reference proteome</keyword>
<accession>A0A1Y1IRG4</accession>
<dbReference type="Proteomes" id="UP000054558">
    <property type="component" value="Unassembled WGS sequence"/>
</dbReference>
<evidence type="ECO:0000256" key="1">
    <source>
        <dbReference type="SAM" id="SignalP"/>
    </source>
</evidence>
<dbReference type="AlphaFoldDB" id="A0A1Y1IRG4"/>
<gene>
    <name evidence="2" type="ORF">KFL_010780020</name>
</gene>
<name>A0A1Y1IRG4_KLENI</name>
<feature type="signal peptide" evidence="1">
    <location>
        <begin position="1"/>
        <end position="27"/>
    </location>
</feature>
<dbReference type="EMBL" id="DF238027">
    <property type="protein sequence ID" value="GAQ92632.1"/>
    <property type="molecule type" value="Genomic_DNA"/>
</dbReference>